<dbReference type="AlphaFoldDB" id="A0A024GC27"/>
<dbReference type="CDD" id="cd05398">
    <property type="entry name" value="NT_ClassII-CCAase"/>
    <property type="match status" value="1"/>
</dbReference>
<evidence type="ECO:0000256" key="2">
    <source>
        <dbReference type="ARBA" id="ARBA00022679"/>
    </source>
</evidence>
<evidence type="ECO:0000256" key="5">
    <source>
        <dbReference type="RuleBase" id="RU003953"/>
    </source>
</evidence>
<gene>
    <name evidence="8" type="ORF">BN9_050230</name>
</gene>
<evidence type="ECO:0000313" key="9">
    <source>
        <dbReference type="Proteomes" id="UP000053237"/>
    </source>
</evidence>
<keyword evidence="2 5" id="KW-0808">Transferase</keyword>
<organism evidence="8 9">
    <name type="scientific">Albugo candida</name>
    <dbReference type="NCBI Taxonomy" id="65357"/>
    <lineage>
        <taxon>Eukaryota</taxon>
        <taxon>Sar</taxon>
        <taxon>Stramenopiles</taxon>
        <taxon>Oomycota</taxon>
        <taxon>Peronosporomycetes</taxon>
        <taxon>Albuginales</taxon>
        <taxon>Albuginaceae</taxon>
        <taxon>Albugo</taxon>
    </lineage>
</organism>
<feature type="domain" description="Poly A polymerase head" evidence="6">
    <location>
        <begin position="66"/>
        <end position="205"/>
    </location>
</feature>
<evidence type="ECO:0000259" key="7">
    <source>
        <dbReference type="Pfam" id="PF12627"/>
    </source>
</evidence>
<dbReference type="SUPFAM" id="SSF81891">
    <property type="entry name" value="Poly A polymerase C-terminal region-like"/>
    <property type="match status" value="1"/>
</dbReference>
<dbReference type="Pfam" id="PF01743">
    <property type="entry name" value="PolyA_pol"/>
    <property type="match status" value="1"/>
</dbReference>
<dbReference type="GO" id="GO:0003723">
    <property type="term" value="F:RNA binding"/>
    <property type="evidence" value="ECO:0007669"/>
    <property type="project" value="UniProtKB-KW"/>
</dbReference>
<comment type="similarity">
    <text evidence="1 5">Belongs to the tRNA nucleotidyltransferase/poly(A) polymerase family.</text>
</comment>
<dbReference type="GO" id="GO:0000166">
    <property type="term" value="F:nucleotide binding"/>
    <property type="evidence" value="ECO:0007669"/>
    <property type="project" value="UniProtKB-KW"/>
</dbReference>
<evidence type="ECO:0000256" key="4">
    <source>
        <dbReference type="ARBA" id="ARBA00022884"/>
    </source>
</evidence>
<dbReference type="InterPro" id="IPR043519">
    <property type="entry name" value="NT_sf"/>
</dbReference>
<evidence type="ECO:0000259" key="6">
    <source>
        <dbReference type="Pfam" id="PF01743"/>
    </source>
</evidence>
<dbReference type="GO" id="GO:0052927">
    <property type="term" value="F:CC tRNA cytidylyltransferase activity"/>
    <property type="evidence" value="ECO:0007669"/>
    <property type="project" value="TreeGrafter"/>
</dbReference>
<dbReference type="FunFam" id="3.30.460.10:FF:000019">
    <property type="entry name" value="tRNA nucleotidyltransferase cca2"/>
    <property type="match status" value="1"/>
</dbReference>
<dbReference type="Proteomes" id="UP000053237">
    <property type="component" value="Unassembled WGS sequence"/>
</dbReference>
<comment type="caution">
    <text evidence="8">The sequence shown here is derived from an EMBL/GenBank/DDBJ whole genome shotgun (WGS) entry which is preliminary data.</text>
</comment>
<keyword evidence="3" id="KW-0547">Nucleotide-binding</keyword>
<evidence type="ECO:0000256" key="1">
    <source>
        <dbReference type="ARBA" id="ARBA00007265"/>
    </source>
</evidence>
<dbReference type="Gene3D" id="3.30.460.10">
    <property type="entry name" value="Beta Polymerase, domain 2"/>
    <property type="match status" value="1"/>
</dbReference>
<protein>
    <recommendedName>
        <fullName evidence="10">Poly A polymerase head domain-containing protein</fullName>
    </recommendedName>
</protein>
<dbReference type="InterPro" id="IPR032828">
    <property type="entry name" value="PolyA_RNA-bd"/>
</dbReference>
<dbReference type="GO" id="GO:0005739">
    <property type="term" value="C:mitochondrion"/>
    <property type="evidence" value="ECO:0007669"/>
    <property type="project" value="UniProtKB-ARBA"/>
</dbReference>
<dbReference type="PANTHER" id="PTHR13734">
    <property type="entry name" value="TRNA-NUCLEOTIDYLTRANSFERASE"/>
    <property type="match status" value="1"/>
</dbReference>
<sequence length="540" mass="61666">MSSNKRIAGTVCPNAIASRNHRIKRLATITNKEMIEKTSIKVNKVELKLFRFLREIAGQSACNVTLRVAGGWVRDKLLGLDSSDIDIALDTITGSDFAKFVNEYENQHGGKTHSIGVIKANPEQSKHLETITMKFEEIGWVDFVNLRSETYSEDHRIPNVQFGTPLEDAERRDFTINSLYYNISNDRVEDFTERGLDDLKNGIIRTPLDPRVTFLDDPLRVLRAIRFAARFGFELDKNLCDAAQLDEVKDALIQKVSRERIGKELLGMLEGPSAHPQSAFSMMHDLGLFKCIFLLPQQSRIMDENDTNVQSDIFIKKWDHAYEHSTKMHHYLSTHYGFLESEIDKMEEKKRNRYKLSCLASFLFPFSSYCVMLSKKKVRLPCYVIKESLKLRNRDAEDIDHIILANCGDLQKLVHGNVFDRVEVGLLLRKIGPLWEVCRDVACISDMIQNSTTPQSFVSAKYDALTTFVTNNNLEGAWSLKPLMTGNDVIRVLGVSPGPEVKKILDEIIIWQLEDPERTYESCVKHFTTLHSCDATKHLD</sequence>
<dbReference type="EMBL" id="CAIX01000065">
    <property type="protein sequence ID" value="CCI44239.1"/>
    <property type="molecule type" value="Genomic_DNA"/>
</dbReference>
<dbReference type="InParanoid" id="A0A024GC27"/>
<feature type="domain" description="tRNA nucleotidyltransferase/poly(A) polymerase RNA and SrmB- binding" evidence="7">
    <location>
        <begin position="250"/>
        <end position="298"/>
    </location>
</feature>
<dbReference type="GO" id="GO:0001680">
    <property type="term" value="P:tRNA 3'-terminal CCA addition"/>
    <property type="evidence" value="ECO:0007669"/>
    <property type="project" value="TreeGrafter"/>
</dbReference>
<evidence type="ECO:0000256" key="3">
    <source>
        <dbReference type="ARBA" id="ARBA00022741"/>
    </source>
</evidence>
<dbReference type="OrthoDB" id="445712at2759"/>
<dbReference type="InterPro" id="IPR002646">
    <property type="entry name" value="PolA_pol_head_dom"/>
</dbReference>
<dbReference type="Gene3D" id="1.10.3090.10">
    <property type="entry name" value="cca-adding enzyme, domain 2"/>
    <property type="match status" value="1"/>
</dbReference>
<keyword evidence="4 5" id="KW-0694">RNA-binding</keyword>
<proteinExistence type="inferred from homology"/>
<dbReference type="SUPFAM" id="SSF81301">
    <property type="entry name" value="Nucleotidyltransferase"/>
    <property type="match status" value="1"/>
</dbReference>
<dbReference type="PANTHER" id="PTHR13734:SF5">
    <property type="entry name" value="CCA TRNA NUCLEOTIDYLTRANSFERASE, MITOCHONDRIAL"/>
    <property type="match status" value="1"/>
</dbReference>
<dbReference type="GO" id="GO:0052929">
    <property type="term" value="F:ATP:3'-cytidine-cytidine-tRNA adenylyltransferase activity"/>
    <property type="evidence" value="ECO:0007669"/>
    <property type="project" value="TreeGrafter"/>
</dbReference>
<dbReference type="STRING" id="65357.A0A024GC27"/>
<name>A0A024GC27_9STRA</name>
<accession>A0A024GC27</accession>
<evidence type="ECO:0000313" key="8">
    <source>
        <dbReference type="EMBL" id="CCI44239.1"/>
    </source>
</evidence>
<reference evidence="8 9" key="1">
    <citation type="submission" date="2012-05" db="EMBL/GenBank/DDBJ databases">
        <title>Recombination and specialization in a pathogen metapopulation.</title>
        <authorList>
            <person name="Gardiner A."/>
            <person name="Kemen E."/>
            <person name="Schultz-Larsen T."/>
            <person name="MacLean D."/>
            <person name="Van Oosterhout C."/>
            <person name="Jones J.D.G."/>
        </authorList>
    </citation>
    <scope>NUCLEOTIDE SEQUENCE [LARGE SCALE GENOMIC DNA]</scope>
    <source>
        <strain evidence="8 9">Ac Nc2</strain>
    </source>
</reference>
<evidence type="ECO:0008006" key="10">
    <source>
        <dbReference type="Google" id="ProtNLM"/>
    </source>
</evidence>
<keyword evidence="9" id="KW-1185">Reference proteome</keyword>
<dbReference type="Pfam" id="PF12627">
    <property type="entry name" value="PolyA_pol_RNAbd"/>
    <property type="match status" value="1"/>
</dbReference>